<organism evidence="2 3">
    <name type="scientific">Cylindrobasidium torrendii FP15055 ss-10</name>
    <dbReference type="NCBI Taxonomy" id="1314674"/>
    <lineage>
        <taxon>Eukaryota</taxon>
        <taxon>Fungi</taxon>
        <taxon>Dikarya</taxon>
        <taxon>Basidiomycota</taxon>
        <taxon>Agaricomycotina</taxon>
        <taxon>Agaricomycetes</taxon>
        <taxon>Agaricomycetidae</taxon>
        <taxon>Agaricales</taxon>
        <taxon>Marasmiineae</taxon>
        <taxon>Physalacriaceae</taxon>
        <taxon>Cylindrobasidium</taxon>
    </lineage>
</organism>
<feature type="region of interest" description="Disordered" evidence="1">
    <location>
        <begin position="147"/>
        <end position="218"/>
    </location>
</feature>
<dbReference type="AlphaFoldDB" id="A0A0D7BV00"/>
<reference evidence="2 3" key="1">
    <citation type="journal article" date="2015" name="Fungal Genet. Biol.">
        <title>Evolution of novel wood decay mechanisms in Agaricales revealed by the genome sequences of Fistulina hepatica and Cylindrobasidium torrendii.</title>
        <authorList>
            <person name="Floudas D."/>
            <person name="Held B.W."/>
            <person name="Riley R."/>
            <person name="Nagy L.G."/>
            <person name="Koehler G."/>
            <person name="Ransdell A.S."/>
            <person name="Younus H."/>
            <person name="Chow J."/>
            <person name="Chiniquy J."/>
            <person name="Lipzen A."/>
            <person name="Tritt A."/>
            <person name="Sun H."/>
            <person name="Haridas S."/>
            <person name="LaButti K."/>
            <person name="Ohm R.A."/>
            <person name="Kues U."/>
            <person name="Blanchette R.A."/>
            <person name="Grigoriev I.V."/>
            <person name="Minto R.E."/>
            <person name="Hibbett D.S."/>
        </authorList>
    </citation>
    <scope>NUCLEOTIDE SEQUENCE [LARGE SCALE GENOMIC DNA]</scope>
    <source>
        <strain evidence="2 3">FP15055 ss-10</strain>
    </source>
</reference>
<gene>
    <name evidence="2" type="ORF">CYLTODRAFT_484647</name>
</gene>
<keyword evidence="3" id="KW-1185">Reference proteome</keyword>
<dbReference type="Pfam" id="PF03525">
    <property type="entry name" value="Meiotic_rec114"/>
    <property type="match status" value="1"/>
</dbReference>
<dbReference type="OrthoDB" id="3364736at2759"/>
<proteinExistence type="predicted"/>
<dbReference type="EMBL" id="KN880431">
    <property type="protein sequence ID" value="KIY74328.1"/>
    <property type="molecule type" value="Genomic_DNA"/>
</dbReference>
<evidence type="ECO:0000256" key="1">
    <source>
        <dbReference type="SAM" id="MobiDB-lite"/>
    </source>
</evidence>
<feature type="region of interest" description="Disordered" evidence="1">
    <location>
        <begin position="297"/>
        <end position="351"/>
    </location>
</feature>
<dbReference type="Proteomes" id="UP000054007">
    <property type="component" value="Unassembled WGS sequence"/>
</dbReference>
<dbReference type="InterPro" id="IPR004354">
    <property type="entry name" value="Meiotic_Rec114"/>
</dbReference>
<dbReference type="GO" id="GO:0007131">
    <property type="term" value="P:reciprocal meiotic recombination"/>
    <property type="evidence" value="ECO:0007669"/>
    <property type="project" value="InterPro"/>
</dbReference>
<accession>A0A0D7BV00</accession>
<evidence type="ECO:0000313" key="3">
    <source>
        <dbReference type="Proteomes" id="UP000054007"/>
    </source>
</evidence>
<evidence type="ECO:0000313" key="2">
    <source>
        <dbReference type="EMBL" id="KIY74328.1"/>
    </source>
</evidence>
<sequence>MSTSTTSTSYFALKKYSRSYPNINNADWQHFSNPTINLTVDARTASNGELESVRLRILWEMDSANHIQLEDIELLEFSANGMRQQTPLKAVYRDSMVGIRYLHPRQLTANPTYRRFQMTFTSPATVTQFLNTIRNVCPCKPNGAPDIPQSISAPNESQYQSTFPDSQYSAESHLMPPPRGLPTWSSEAFSRSQSARPPTRSSSVQFQDPTSHLARQPAFVPPSDAFTFHQPIPHLAPQDYMFSQLRAPMTESSSASALPMFQQHTHISQNNALPSVQTSVALASAAHLAAEPRLSHQLPVSSQESAPHTQPASTSQPFPSQAQAEAKDTPLASSQATPLPPTDSTIPPKIPVDDLTRTQLYNLTNAELQSYAEELVQEEGFVKLVRDLLSPTSWI</sequence>
<feature type="compositionally biased region" description="Polar residues" evidence="1">
    <location>
        <begin position="298"/>
        <end position="323"/>
    </location>
</feature>
<feature type="compositionally biased region" description="Polar residues" evidence="1">
    <location>
        <begin position="183"/>
        <end position="210"/>
    </location>
</feature>
<feature type="compositionally biased region" description="Polar residues" evidence="1">
    <location>
        <begin position="331"/>
        <end position="345"/>
    </location>
</feature>
<feature type="compositionally biased region" description="Polar residues" evidence="1">
    <location>
        <begin position="149"/>
        <end position="170"/>
    </location>
</feature>
<protein>
    <submittedName>
        <fullName evidence="2">Uncharacterized protein</fullName>
    </submittedName>
</protein>
<name>A0A0D7BV00_9AGAR</name>